<evidence type="ECO:0000259" key="3">
    <source>
        <dbReference type="Pfam" id="PF00582"/>
    </source>
</evidence>
<evidence type="ECO:0000313" key="5">
    <source>
        <dbReference type="Proteomes" id="UP001597641"/>
    </source>
</evidence>
<sequence length="302" mass="33465">MKTLLVPVDYSEASLKALETALNLASRIHAKLLLCHVYQTPVYAAEVHHPVYALPLYETKQDALAKLRKFVKRVKNDPEVDVPVAYTVVVGSVVEGLLELAQKRKASLIIIGTTGRGSLENKLFGSTTKHLVKHASCPVLAVPQKARLSPVNRVVYASALEPGEAGALVQLSQLRHLFSSALTLLYVDCGDKQSQVNIDIRKNELLKDLPDDTYTFSQVRCDKVAEGIVHFVQAYNADLLAFTVSRRGFWKNMMQSSTTSRLLEELNLPMLAFPQYPAPATGFMPDEQDEEHAAMQEKPVKP</sequence>
<name>A0ABW6BX39_9BACT</name>
<comment type="caution">
    <text evidence="4">The sequence shown here is derived from an EMBL/GenBank/DDBJ whole genome shotgun (WGS) entry which is preliminary data.</text>
</comment>
<feature type="region of interest" description="Disordered" evidence="2">
    <location>
        <begin position="281"/>
        <end position="302"/>
    </location>
</feature>
<reference evidence="5" key="1">
    <citation type="journal article" date="2019" name="Int. J. Syst. Evol. Microbiol.">
        <title>The Global Catalogue of Microorganisms (GCM) 10K type strain sequencing project: providing services to taxonomists for standard genome sequencing and annotation.</title>
        <authorList>
            <consortium name="The Broad Institute Genomics Platform"/>
            <consortium name="The Broad Institute Genome Sequencing Center for Infectious Disease"/>
            <person name="Wu L."/>
            <person name="Ma J."/>
        </authorList>
    </citation>
    <scope>NUCLEOTIDE SEQUENCE [LARGE SCALE GENOMIC DNA]</scope>
    <source>
        <strain evidence="5">KCTC 23984</strain>
    </source>
</reference>
<comment type="similarity">
    <text evidence="1">Belongs to the universal stress protein A family.</text>
</comment>
<dbReference type="RefSeq" id="WP_377486731.1">
    <property type="nucleotide sequence ID" value="NZ_JBHUOX010000012.1"/>
</dbReference>
<dbReference type="SUPFAM" id="SSF52402">
    <property type="entry name" value="Adenine nucleotide alpha hydrolases-like"/>
    <property type="match status" value="2"/>
</dbReference>
<dbReference type="InterPro" id="IPR006016">
    <property type="entry name" value="UspA"/>
</dbReference>
<evidence type="ECO:0000256" key="1">
    <source>
        <dbReference type="ARBA" id="ARBA00008791"/>
    </source>
</evidence>
<dbReference type="InterPro" id="IPR014729">
    <property type="entry name" value="Rossmann-like_a/b/a_fold"/>
</dbReference>
<dbReference type="Gene3D" id="3.40.50.620">
    <property type="entry name" value="HUPs"/>
    <property type="match status" value="2"/>
</dbReference>
<evidence type="ECO:0000313" key="4">
    <source>
        <dbReference type="EMBL" id="MFD3001930.1"/>
    </source>
</evidence>
<keyword evidence="5" id="KW-1185">Reference proteome</keyword>
<dbReference type="Pfam" id="PF00582">
    <property type="entry name" value="Usp"/>
    <property type="match status" value="1"/>
</dbReference>
<feature type="domain" description="UspA" evidence="3">
    <location>
        <begin position="1"/>
        <end position="143"/>
    </location>
</feature>
<evidence type="ECO:0000256" key="2">
    <source>
        <dbReference type="SAM" id="MobiDB-lite"/>
    </source>
</evidence>
<dbReference type="PANTHER" id="PTHR46268">
    <property type="entry name" value="STRESS RESPONSE PROTEIN NHAX"/>
    <property type="match status" value="1"/>
</dbReference>
<dbReference type="PRINTS" id="PR01438">
    <property type="entry name" value="UNVRSLSTRESS"/>
</dbReference>
<dbReference type="CDD" id="cd00293">
    <property type="entry name" value="USP-like"/>
    <property type="match status" value="1"/>
</dbReference>
<protein>
    <submittedName>
        <fullName evidence="4">Universal stress protein</fullName>
    </submittedName>
</protein>
<gene>
    <name evidence="4" type="ORF">ACFS7Z_16270</name>
</gene>
<accession>A0ABW6BX39</accession>
<organism evidence="4 5">
    <name type="scientific">Pontibacter toksunensis</name>
    <dbReference type="NCBI Taxonomy" id="1332631"/>
    <lineage>
        <taxon>Bacteria</taxon>
        <taxon>Pseudomonadati</taxon>
        <taxon>Bacteroidota</taxon>
        <taxon>Cytophagia</taxon>
        <taxon>Cytophagales</taxon>
        <taxon>Hymenobacteraceae</taxon>
        <taxon>Pontibacter</taxon>
    </lineage>
</organism>
<dbReference type="InterPro" id="IPR006015">
    <property type="entry name" value="Universal_stress_UspA"/>
</dbReference>
<dbReference type="PANTHER" id="PTHR46268:SF6">
    <property type="entry name" value="UNIVERSAL STRESS PROTEIN UP12"/>
    <property type="match status" value="1"/>
</dbReference>
<dbReference type="EMBL" id="JBHUOX010000012">
    <property type="protein sequence ID" value="MFD3001930.1"/>
    <property type="molecule type" value="Genomic_DNA"/>
</dbReference>
<dbReference type="Proteomes" id="UP001597641">
    <property type="component" value="Unassembled WGS sequence"/>
</dbReference>
<feature type="compositionally biased region" description="Basic and acidic residues" evidence="2">
    <location>
        <begin position="291"/>
        <end position="302"/>
    </location>
</feature>
<proteinExistence type="inferred from homology"/>